<reference evidence="1" key="1">
    <citation type="submission" date="2020-02" db="EMBL/GenBank/DDBJ databases">
        <authorList>
            <person name="Meier V. D."/>
        </authorList>
    </citation>
    <scope>NUCLEOTIDE SEQUENCE</scope>
    <source>
        <strain evidence="1">AVDCRST_MAG19</strain>
    </source>
</reference>
<gene>
    <name evidence="1" type="ORF">AVDCRST_MAG19-4383</name>
</gene>
<name>A0A6J4VMR6_9BACT</name>
<sequence>MLLSALRGALLGLHWNHLPAVLRDGLVAERALNGGSS</sequence>
<organism evidence="1">
    <name type="scientific">uncultured Thermomicrobiales bacterium</name>
    <dbReference type="NCBI Taxonomy" id="1645740"/>
    <lineage>
        <taxon>Bacteria</taxon>
        <taxon>Pseudomonadati</taxon>
        <taxon>Thermomicrobiota</taxon>
        <taxon>Thermomicrobia</taxon>
        <taxon>Thermomicrobiales</taxon>
        <taxon>environmental samples</taxon>
    </lineage>
</organism>
<proteinExistence type="predicted"/>
<dbReference type="AlphaFoldDB" id="A0A6J4VMR6"/>
<evidence type="ECO:0000313" key="1">
    <source>
        <dbReference type="EMBL" id="CAA9583361.1"/>
    </source>
</evidence>
<dbReference type="EMBL" id="CADCWL010000241">
    <property type="protein sequence ID" value="CAA9583361.1"/>
    <property type="molecule type" value="Genomic_DNA"/>
</dbReference>
<protein>
    <submittedName>
        <fullName evidence="1">Uncharacterized protein</fullName>
    </submittedName>
</protein>
<accession>A0A6J4VMR6</accession>